<evidence type="ECO:0000256" key="1">
    <source>
        <dbReference type="ARBA" id="ARBA00010923"/>
    </source>
</evidence>
<evidence type="ECO:0000256" key="3">
    <source>
        <dbReference type="ARBA" id="ARBA00023125"/>
    </source>
</evidence>
<sequence>MGNWKNTKLSSVLTRNDRFEERCPEKDYVFSGIYSFSKGILIRESVKGDTFKLKRIQRIFKGDFIYSKIMAWEGAFTIAPEEAHNTVMSGAFVSYTTNEQLLIPEFLDYYFKISNVWKEVGSASSGTNMRRRTLHPKQFENVEILLPSIRVQREIVNNLNDIVTDLNIGRNLLENNKKLISKLRQSILKDTVQGKLTAEWRQKNSNIELESATELIKRIKKEKELLIAEKKLKKTKENGIISEDEYKVDFPSSWELIKAVDIGFVTKLAGFEYTKYINLKDEGEVPVIRAQNVKPNRIDETNLKYIDLETSKLLHRCELVKESLLITFIGAGIGDVAIFKKKERWHLAPNVAKLEPFNNLSQKIEIDYLQYYLQSPIGRSELFKHIKATAQPSLSMGTIRDVIFCLPPHEEQKIIVSKVNELMSYCDQLEKQVEESKLQAEQLMQAVLQEVFNPKQKENSEDVVEVLFPDLETFAEVANLQQAMIIQKTELGLGSGRGKVYAQKTSANLKNIFGVDIPYTFEKSHHGEFSYQLSNDLDNNPYLRKVKTEVGEIYEVKNNKQQEVLNALNKPENASFIESIDELLRVYQNDLIKGSTDRIELLNTVWRAIKDTKSLIGNVVYKYLEEWEIKQGAYKTKADKFTKPETFAMITLIKDLGWDKKTQHN</sequence>
<evidence type="ECO:0000313" key="6">
    <source>
        <dbReference type="EMBL" id="MDO5977084.1"/>
    </source>
</evidence>
<dbReference type="GO" id="GO:0016787">
    <property type="term" value="F:hydrolase activity"/>
    <property type="evidence" value="ECO:0007669"/>
    <property type="project" value="UniProtKB-KW"/>
</dbReference>
<comment type="caution">
    <text evidence="6">The sequence shown here is derived from an EMBL/GenBank/DDBJ whole genome shotgun (WGS) entry which is preliminary data.</text>
</comment>
<keyword evidence="2" id="KW-0680">Restriction system</keyword>
<feature type="domain" description="Type I restriction modification DNA specificity" evidence="5">
    <location>
        <begin position="251"/>
        <end position="434"/>
    </location>
</feature>
<organism evidence="6 7">
    <name type="scientific">Flavivirga jejuensis</name>
    <dbReference type="NCBI Taxonomy" id="870487"/>
    <lineage>
        <taxon>Bacteria</taxon>
        <taxon>Pseudomonadati</taxon>
        <taxon>Bacteroidota</taxon>
        <taxon>Flavobacteriia</taxon>
        <taxon>Flavobacteriales</taxon>
        <taxon>Flavobacteriaceae</taxon>
        <taxon>Flavivirga</taxon>
    </lineage>
</organism>
<keyword evidence="3" id="KW-0238">DNA-binding</keyword>
<keyword evidence="6" id="KW-0540">Nuclease</keyword>
<evidence type="ECO:0000259" key="5">
    <source>
        <dbReference type="Pfam" id="PF01420"/>
    </source>
</evidence>
<feature type="coiled-coil region" evidence="4">
    <location>
        <begin position="202"/>
        <end position="238"/>
    </location>
</feature>
<dbReference type="Gene3D" id="3.90.220.20">
    <property type="entry name" value="DNA methylase specificity domains"/>
    <property type="match status" value="3"/>
</dbReference>
<dbReference type="InterPro" id="IPR051212">
    <property type="entry name" value="Type-I_RE_S_subunit"/>
</dbReference>
<feature type="coiled-coil region" evidence="4">
    <location>
        <begin position="419"/>
        <end position="446"/>
    </location>
</feature>
<dbReference type="PANTHER" id="PTHR43140:SF1">
    <property type="entry name" value="TYPE I RESTRICTION ENZYME ECOKI SPECIFICITY SUBUNIT"/>
    <property type="match status" value="1"/>
</dbReference>
<protein>
    <submittedName>
        <fullName evidence="6">Restriction endonuclease subunit S</fullName>
        <ecNumber evidence="6">3.1.21.-</ecNumber>
    </submittedName>
</protein>
<proteinExistence type="inferred from homology"/>
<evidence type="ECO:0000256" key="2">
    <source>
        <dbReference type="ARBA" id="ARBA00022747"/>
    </source>
</evidence>
<dbReference type="SUPFAM" id="SSF116734">
    <property type="entry name" value="DNA methylase specificity domain"/>
    <property type="match status" value="2"/>
</dbReference>
<keyword evidence="4" id="KW-0175">Coiled coil</keyword>
<dbReference type="GO" id="GO:0004519">
    <property type="term" value="F:endonuclease activity"/>
    <property type="evidence" value="ECO:0007669"/>
    <property type="project" value="UniProtKB-KW"/>
</dbReference>
<evidence type="ECO:0000256" key="4">
    <source>
        <dbReference type="SAM" id="Coils"/>
    </source>
</evidence>
<comment type="similarity">
    <text evidence="1">Belongs to the type-I restriction system S methylase family.</text>
</comment>
<dbReference type="InterPro" id="IPR044946">
    <property type="entry name" value="Restrct_endonuc_typeI_TRD_sf"/>
</dbReference>
<reference evidence="6" key="1">
    <citation type="submission" date="2023-07" db="EMBL/GenBank/DDBJ databases">
        <title>Two novel species in the genus Flavivirga.</title>
        <authorList>
            <person name="Kwon K."/>
        </authorList>
    </citation>
    <scope>NUCLEOTIDE SEQUENCE</scope>
    <source>
        <strain evidence="6">KACC 14158</strain>
    </source>
</reference>
<dbReference type="EC" id="3.1.21.-" evidence="6"/>
<dbReference type="Proteomes" id="UP001176806">
    <property type="component" value="Unassembled WGS sequence"/>
</dbReference>
<name>A0ABT8WVF5_9FLAO</name>
<dbReference type="Pfam" id="PF01420">
    <property type="entry name" value="Methylase_S"/>
    <property type="match status" value="1"/>
</dbReference>
<keyword evidence="6" id="KW-0255">Endonuclease</keyword>
<accession>A0ABT8WVF5</accession>
<dbReference type="PANTHER" id="PTHR43140">
    <property type="entry name" value="TYPE-1 RESTRICTION ENZYME ECOKI SPECIFICITY PROTEIN"/>
    <property type="match status" value="1"/>
</dbReference>
<keyword evidence="7" id="KW-1185">Reference proteome</keyword>
<dbReference type="EMBL" id="JAUOEL010000012">
    <property type="protein sequence ID" value="MDO5977084.1"/>
    <property type="molecule type" value="Genomic_DNA"/>
</dbReference>
<evidence type="ECO:0000313" key="7">
    <source>
        <dbReference type="Proteomes" id="UP001176806"/>
    </source>
</evidence>
<keyword evidence="6" id="KW-0378">Hydrolase</keyword>
<dbReference type="RefSeq" id="WP_303304418.1">
    <property type="nucleotide sequence ID" value="NZ_BAABDA010000011.1"/>
</dbReference>
<dbReference type="InterPro" id="IPR000055">
    <property type="entry name" value="Restrct_endonuc_typeI_TRD"/>
</dbReference>
<gene>
    <name evidence="6" type="ORF">Q4Q40_23045</name>
</gene>